<keyword evidence="4" id="KW-0472">Membrane</keyword>
<keyword evidence="3" id="KW-1133">Transmembrane helix</keyword>
<sequence>MDYLEIVSSLQKTATFQETVRVTIPEGKELREIIDILAQANVCSADELWDAVKTHTYDYDFLKDLPDRENRLEGYLFPDTYEFFTGSDADTVIKKFLNNFDSKWTDEFTQRAKELDMSIDQVVTLASIIEREAVGDSDRDVVSSVFHNRLNSKSMTLLQSCATVQYVLKERKAVLTYDDIKIDSPYNTYIYPGLPIGPIASPGLASIKAALYPASTDYYYFVVSASGEHIFSKTLAEHEAAIKKANSSRGTGTVSQ</sequence>
<evidence type="ECO:0000313" key="7">
    <source>
        <dbReference type="EMBL" id="MPM88934.1"/>
    </source>
</evidence>
<evidence type="ECO:0000256" key="1">
    <source>
        <dbReference type="ARBA" id="ARBA00022475"/>
    </source>
</evidence>
<dbReference type="GO" id="GO:0071555">
    <property type="term" value="P:cell wall organization"/>
    <property type="evidence" value="ECO:0007669"/>
    <property type="project" value="UniProtKB-KW"/>
</dbReference>
<evidence type="ECO:0008006" key="8">
    <source>
        <dbReference type="Google" id="ProtNLM"/>
    </source>
</evidence>
<evidence type="ECO:0000256" key="3">
    <source>
        <dbReference type="ARBA" id="ARBA00022989"/>
    </source>
</evidence>
<name>A0A645DHH0_9ZZZZ</name>
<dbReference type="NCBIfam" id="TIGR00247">
    <property type="entry name" value="endolytic transglycosylase MltG"/>
    <property type="match status" value="1"/>
</dbReference>
<dbReference type="PANTHER" id="PTHR30518">
    <property type="entry name" value="ENDOLYTIC MUREIN TRANSGLYCOSYLASE"/>
    <property type="match status" value="1"/>
</dbReference>
<dbReference type="PANTHER" id="PTHR30518:SF2">
    <property type="entry name" value="ENDOLYTIC MUREIN TRANSGLYCOSYLASE"/>
    <property type="match status" value="1"/>
</dbReference>
<dbReference type="GO" id="GO:0016829">
    <property type="term" value="F:lyase activity"/>
    <property type="evidence" value="ECO:0007669"/>
    <property type="project" value="UniProtKB-KW"/>
</dbReference>
<dbReference type="CDD" id="cd08010">
    <property type="entry name" value="MltG_like"/>
    <property type="match status" value="1"/>
</dbReference>
<evidence type="ECO:0000256" key="5">
    <source>
        <dbReference type="ARBA" id="ARBA00023239"/>
    </source>
</evidence>
<evidence type="ECO:0000256" key="2">
    <source>
        <dbReference type="ARBA" id="ARBA00022692"/>
    </source>
</evidence>
<comment type="caution">
    <text evidence="7">The sequence shown here is derived from an EMBL/GenBank/DDBJ whole genome shotgun (WGS) entry which is preliminary data.</text>
</comment>
<gene>
    <name evidence="7" type="ORF">SDC9_136038</name>
</gene>
<organism evidence="7">
    <name type="scientific">bioreactor metagenome</name>
    <dbReference type="NCBI Taxonomy" id="1076179"/>
    <lineage>
        <taxon>unclassified sequences</taxon>
        <taxon>metagenomes</taxon>
        <taxon>ecological metagenomes</taxon>
    </lineage>
</organism>
<protein>
    <recommendedName>
        <fullName evidence="8">Endolytic murein transglycosylase</fullName>
    </recommendedName>
</protein>
<dbReference type="AlphaFoldDB" id="A0A645DHH0"/>
<keyword evidence="6" id="KW-0961">Cell wall biogenesis/degradation</keyword>
<evidence type="ECO:0000256" key="6">
    <source>
        <dbReference type="ARBA" id="ARBA00023316"/>
    </source>
</evidence>
<evidence type="ECO:0000256" key="4">
    <source>
        <dbReference type="ARBA" id="ARBA00023136"/>
    </source>
</evidence>
<dbReference type="Gene3D" id="3.30.160.60">
    <property type="entry name" value="Classic Zinc Finger"/>
    <property type="match status" value="1"/>
</dbReference>
<keyword evidence="5" id="KW-0456">Lyase</keyword>
<keyword evidence="2" id="KW-0812">Transmembrane</keyword>
<dbReference type="Gene3D" id="3.30.1490.480">
    <property type="entry name" value="Endolytic murein transglycosylase"/>
    <property type="match status" value="1"/>
</dbReference>
<dbReference type="InterPro" id="IPR003770">
    <property type="entry name" value="MLTG-like"/>
</dbReference>
<accession>A0A645DHH0</accession>
<proteinExistence type="inferred from homology"/>
<keyword evidence="1" id="KW-1003">Cell membrane</keyword>
<dbReference type="Pfam" id="PF02618">
    <property type="entry name" value="YceG"/>
    <property type="match status" value="1"/>
</dbReference>
<reference evidence="7" key="1">
    <citation type="submission" date="2019-08" db="EMBL/GenBank/DDBJ databases">
        <authorList>
            <person name="Kucharzyk K."/>
            <person name="Murdoch R.W."/>
            <person name="Higgins S."/>
            <person name="Loffler F."/>
        </authorList>
    </citation>
    <scope>NUCLEOTIDE SEQUENCE</scope>
</reference>
<dbReference type="EMBL" id="VSSQ01036445">
    <property type="protein sequence ID" value="MPM88934.1"/>
    <property type="molecule type" value="Genomic_DNA"/>
</dbReference>
<dbReference type="HAMAP" id="MF_02065">
    <property type="entry name" value="MltG"/>
    <property type="match status" value="1"/>
</dbReference>